<accession>A0A3S4CIS7</accession>
<dbReference type="AlphaFoldDB" id="A0A3S4CIS7"/>
<dbReference type="PANTHER" id="PTHR43537:SF49">
    <property type="entry name" value="TRANSCRIPTIONAL REGULATORY PROTEIN"/>
    <property type="match status" value="1"/>
</dbReference>
<dbReference type="SMART" id="SM00895">
    <property type="entry name" value="FCD"/>
    <property type="match status" value="1"/>
</dbReference>
<dbReference type="Gene3D" id="1.20.120.530">
    <property type="entry name" value="GntR ligand-binding domain-like"/>
    <property type="match status" value="1"/>
</dbReference>
<dbReference type="PANTHER" id="PTHR43537">
    <property type="entry name" value="TRANSCRIPTIONAL REGULATOR, GNTR FAMILY"/>
    <property type="match status" value="1"/>
</dbReference>
<dbReference type="RefSeq" id="WP_164555189.1">
    <property type="nucleotide sequence ID" value="NZ_UZWE01000029.1"/>
</dbReference>
<dbReference type="Pfam" id="PF07729">
    <property type="entry name" value="FCD"/>
    <property type="match status" value="1"/>
</dbReference>
<evidence type="ECO:0000313" key="6">
    <source>
        <dbReference type="Proteomes" id="UP000270743"/>
    </source>
</evidence>
<dbReference type="InterPro" id="IPR011711">
    <property type="entry name" value="GntR_C"/>
</dbReference>
<name>A0A3S4CIS7_9RHOB</name>
<proteinExistence type="predicted"/>
<keyword evidence="1" id="KW-0805">Transcription regulation</keyword>
<evidence type="ECO:0000256" key="2">
    <source>
        <dbReference type="ARBA" id="ARBA00023125"/>
    </source>
</evidence>
<dbReference type="GO" id="GO:0003677">
    <property type="term" value="F:DNA binding"/>
    <property type="evidence" value="ECO:0007669"/>
    <property type="project" value="UniProtKB-KW"/>
</dbReference>
<evidence type="ECO:0000256" key="3">
    <source>
        <dbReference type="ARBA" id="ARBA00023163"/>
    </source>
</evidence>
<keyword evidence="2" id="KW-0238">DNA-binding</keyword>
<sequence>MSPDPSRSTDPTALLDQFEALGEISALCATLAARRAPLAEMQALEDLVNRIEEADPHAFRQASLDLHDRICRLTKNAELGGLAAGLRTRLAPLWPVWPVGDDRRQRAMHEYRALAEAICDRDEDQAAIVMRGHLRALSREVLFTAGVCPTDLV</sequence>
<dbReference type="SUPFAM" id="SSF48008">
    <property type="entry name" value="GntR ligand-binding domain-like"/>
    <property type="match status" value="1"/>
</dbReference>
<organism evidence="5 6">
    <name type="scientific">Paracoccus haematequi</name>
    <dbReference type="NCBI Taxonomy" id="2491866"/>
    <lineage>
        <taxon>Bacteria</taxon>
        <taxon>Pseudomonadati</taxon>
        <taxon>Pseudomonadota</taxon>
        <taxon>Alphaproteobacteria</taxon>
        <taxon>Rhodobacterales</taxon>
        <taxon>Paracoccaceae</taxon>
        <taxon>Paracoccus</taxon>
    </lineage>
</organism>
<protein>
    <submittedName>
        <fullName evidence="5">FCD domain protein</fullName>
    </submittedName>
</protein>
<evidence type="ECO:0000256" key="1">
    <source>
        <dbReference type="ARBA" id="ARBA00023015"/>
    </source>
</evidence>
<dbReference type="Proteomes" id="UP000270743">
    <property type="component" value="Unassembled WGS sequence"/>
</dbReference>
<dbReference type="InterPro" id="IPR008920">
    <property type="entry name" value="TF_FadR/GntR_C"/>
</dbReference>
<keyword evidence="3" id="KW-0804">Transcription</keyword>
<dbReference type="EMBL" id="UZWE01000029">
    <property type="protein sequence ID" value="VDS08551.1"/>
    <property type="molecule type" value="Genomic_DNA"/>
</dbReference>
<feature type="domain" description="GntR C-terminal" evidence="4">
    <location>
        <begin position="16"/>
        <end position="136"/>
    </location>
</feature>
<keyword evidence="6" id="KW-1185">Reference proteome</keyword>
<evidence type="ECO:0000259" key="4">
    <source>
        <dbReference type="SMART" id="SM00895"/>
    </source>
</evidence>
<gene>
    <name evidence="5" type="ORF">PARHAE_01735</name>
</gene>
<evidence type="ECO:0000313" key="5">
    <source>
        <dbReference type="EMBL" id="VDS08551.1"/>
    </source>
</evidence>
<reference evidence="5 6" key="1">
    <citation type="submission" date="2018-12" db="EMBL/GenBank/DDBJ databases">
        <authorList>
            <person name="Criscuolo A."/>
        </authorList>
    </citation>
    <scope>NUCLEOTIDE SEQUENCE [LARGE SCALE GENOMIC DNA]</scope>
    <source>
        <strain evidence="5">ACIP1116241</strain>
    </source>
</reference>